<feature type="domain" description="Glycosyltransferase subfamily 4-like N-terminal" evidence="4">
    <location>
        <begin position="13"/>
        <end position="168"/>
    </location>
</feature>
<dbReference type="PANTHER" id="PTHR12526">
    <property type="entry name" value="GLYCOSYLTRANSFERASE"/>
    <property type="match status" value="1"/>
</dbReference>
<gene>
    <name evidence="5" type="primary">epsF</name>
    <name evidence="5" type="ORF">BZL35_00586</name>
</gene>
<feature type="domain" description="Glycosyl transferase family 1" evidence="3">
    <location>
        <begin position="179"/>
        <end position="346"/>
    </location>
</feature>
<protein>
    <submittedName>
        <fullName evidence="5">Glycosyltransferase EpsF</fullName>
    </submittedName>
</protein>
<accession>A0ABX5FF55</accession>
<keyword evidence="6" id="KW-1185">Reference proteome</keyword>
<dbReference type="EMBL" id="MUHY01000001">
    <property type="protein sequence ID" value="PSB92346.1"/>
    <property type="molecule type" value="Genomic_DNA"/>
</dbReference>
<dbReference type="Gene3D" id="3.40.50.2000">
    <property type="entry name" value="Glycogen Phosphorylase B"/>
    <property type="match status" value="2"/>
</dbReference>
<evidence type="ECO:0000313" key="5">
    <source>
        <dbReference type="EMBL" id="PSB92346.1"/>
    </source>
</evidence>
<keyword evidence="1" id="KW-0328">Glycosyltransferase</keyword>
<evidence type="ECO:0000256" key="1">
    <source>
        <dbReference type="ARBA" id="ARBA00022676"/>
    </source>
</evidence>
<evidence type="ECO:0000259" key="3">
    <source>
        <dbReference type="Pfam" id="PF00534"/>
    </source>
</evidence>
<proteinExistence type="predicted"/>
<dbReference type="PANTHER" id="PTHR12526:SF510">
    <property type="entry name" value="D-INOSITOL 3-PHOSPHATE GLYCOSYLTRANSFERASE"/>
    <property type="match status" value="1"/>
</dbReference>
<dbReference type="SUPFAM" id="SSF53756">
    <property type="entry name" value="UDP-Glycosyltransferase/glycogen phosphorylase"/>
    <property type="match status" value="1"/>
</dbReference>
<dbReference type="InterPro" id="IPR001296">
    <property type="entry name" value="Glyco_trans_1"/>
</dbReference>
<dbReference type="Pfam" id="PF13439">
    <property type="entry name" value="Glyco_transf_4"/>
    <property type="match status" value="1"/>
</dbReference>
<comment type="caution">
    <text evidence="5">The sequence shown here is derived from an EMBL/GenBank/DDBJ whole genome shotgun (WGS) entry which is preliminary data.</text>
</comment>
<evidence type="ECO:0000259" key="4">
    <source>
        <dbReference type="Pfam" id="PF13439"/>
    </source>
</evidence>
<sequence length="376" mass="40724">MKILFFLTGLQLGGAETQVVTLAKAILNRGHDVTLVSLTGDCVICLPKHPGFRCIELRAKKSPISLFSAILQLAMYVHKIRPHVVHSHMVHANLIARLTRLLAPIPALVCSAHSRNEGGRLRMLAYRWTDRLASITTNVSKDAVAAFIAQGAVPAHRIINIPNCIDTTLFRADKSIRQRVRATLGIGDEMAMVLAVGRLVPAKDYSTMLRAFARTLQSLPSAHLYIAGEGPMRDSIAKEISDQNLQNTITLLGRRDDIPALLSAADAFLMSSVWEGLPLVICEAMATGLPIVSTDCGGVGELLGNDMGNIAPGLSEVGDDKGLAQALILALSLTPEKRSRIAAAQRARIVAHYSLDNIVECWLTCYARIIHPKSIL</sequence>
<dbReference type="Pfam" id="PF00534">
    <property type="entry name" value="Glycos_transf_1"/>
    <property type="match status" value="1"/>
</dbReference>
<dbReference type="RefSeq" id="WP_181276534.1">
    <property type="nucleotide sequence ID" value="NZ_MUHY01000001.1"/>
</dbReference>
<evidence type="ECO:0000313" key="6">
    <source>
        <dbReference type="Proteomes" id="UP000242660"/>
    </source>
</evidence>
<evidence type="ECO:0000256" key="2">
    <source>
        <dbReference type="ARBA" id="ARBA00022679"/>
    </source>
</evidence>
<dbReference type="InterPro" id="IPR028098">
    <property type="entry name" value="Glyco_trans_4-like_N"/>
</dbReference>
<reference evidence="5 6" key="1">
    <citation type="journal article" date="2017" name="Front. Microbiol.">
        <title>Genome of Ca. Pandoraea novymonadis, an Endosymbiotic Bacterium of the Trypanosomatid Novymonas esmeraldas.</title>
        <authorList>
            <person name="Kostygov A.Y."/>
            <person name="Butenko A."/>
            <person name="Nenarokova A."/>
            <person name="Tashyreva D."/>
            <person name="Flegontov P."/>
            <person name="Lukes J."/>
            <person name="Yurchenko V."/>
        </authorList>
    </citation>
    <scope>NUCLEOTIDE SEQUENCE [LARGE SCALE GENOMIC DNA]</scope>
    <source>
        <strain evidence="5 6">E262</strain>
    </source>
</reference>
<organism evidence="5 6">
    <name type="scientific">Candidatus Pandoraea novymonadis</name>
    <dbReference type="NCBI Taxonomy" id="1808959"/>
    <lineage>
        <taxon>Bacteria</taxon>
        <taxon>Pseudomonadati</taxon>
        <taxon>Pseudomonadota</taxon>
        <taxon>Betaproteobacteria</taxon>
        <taxon>Burkholderiales</taxon>
        <taxon>Burkholderiaceae</taxon>
        <taxon>Pandoraea</taxon>
    </lineage>
</organism>
<dbReference type="Proteomes" id="UP000242660">
    <property type="component" value="Unassembled WGS sequence"/>
</dbReference>
<name>A0ABX5FF55_9BURK</name>
<keyword evidence="2" id="KW-0808">Transferase</keyword>